<keyword evidence="2" id="KW-1185">Reference proteome</keyword>
<dbReference type="EMBL" id="BGPR01070823">
    <property type="protein sequence ID" value="GBO44185.1"/>
    <property type="molecule type" value="Genomic_DNA"/>
</dbReference>
<dbReference type="AlphaFoldDB" id="A0A4Y2X3B1"/>
<organism evidence="1 2">
    <name type="scientific">Araneus ventricosus</name>
    <name type="common">Orbweaver spider</name>
    <name type="synonym">Epeira ventricosa</name>
    <dbReference type="NCBI Taxonomy" id="182803"/>
    <lineage>
        <taxon>Eukaryota</taxon>
        <taxon>Metazoa</taxon>
        <taxon>Ecdysozoa</taxon>
        <taxon>Arthropoda</taxon>
        <taxon>Chelicerata</taxon>
        <taxon>Arachnida</taxon>
        <taxon>Araneae</taxon>
        <taxon>Araneomorphae</taxon>
        <taxon>Entelegynae</taxon>
        <taxon>Araneoidea</taxon>
        <taxon>Araneidae</taxon>
        <taxon>Araneus</taxon>
    </lineage>
</organism>
<feature type="non-terminal residue" evidence="1">
    <location>
        <position position="1"/>
    </location>
</feature>
<evidence type="ECO:0000313" key="1">
    <source>
        <dbReference type="EMBL" id="GBO44185.1"/>
    </source>
</evidence>
<dbReference type="Proteomes" id="UP000499080">
    <property type="component" value="Unassembled WGS sequence"/>
</dbReference>
<comment type="caution">
    <text evidence="1">The sequence shown here is derived from an EMBL/GenBank/DDBJ whole genome shotgun (WGS) entry which is preliminary data.</text>
</comment>
<accession>A0A4Y2X3B1</accession>
<reference evidence="1 2" key="1">
    <citation type="journal article" date="2019" name="Sci. Rep.">
        <title>Orb-weaving spider Araneus ventricosus genome elucidates the spidroin gene catalogue.</title>
        <authorList>
            <person name="Kono N."/>
            <person name="Nakamura H."/>
            <person name="Ohtoshi R."/>
            <person name="Moran D.A.P."/>
            <person name="Shinohara A."/>
            <person name="Yoshida Y."/>
            <person name="Fujiwara M."/>
            <person name="Mori M."/>
            <person name="Tomita M."/>
            <person name="Arakawa K."/>
        </authorList>
    </citation>
    <scope>NUCLEOTIDE SEQUENCE [LARGE SCALE GENOMIC DNA]</scope>
</reference>
<protein>
    <submittedName>
        <fullName evidence="1">Uncharacterized protein</fullName>
    </submittedName>
</protein>
<feature type="non-terminal residue" evidence="1">
    <location>
        <position position="74"/>
    </location>
</feature>
<evidence type="ECO:0000313" key="2">
    <source>
        <dbReference type="Proteomes" id="UP000499080"/>
    </source>
</evidence>
<gene>
    <name evidence="1" type="ORF">AVEN_43201-2_1</name>
</gene>
<name>A0A4Y2X3B1_ARAVE</name>
<sequence>KILSTTTNCPYYVVHLCQVNLLQAANSGTEIIGSSAQALLTNAPMDGASFSFELLCSQSDEEADIISKCGFFRV</sequence>
<proteinExistence type="predicted"/>